<keyword evidence="2 6" id="KW-0819">tRNA processing</keyword>
<dbReference type="GO" id="GO:0005737">
    <property type="term" value="C:cytoplasm"/>
    <property type="evidence" value="ECO:0007669"/>
    <property type="project" value="UniProtKB-SubCell"/>
</dbReference>
<evidence type="ECO:0000313" key="12">
    <source>
        <dbReference type="Proteomes" id="UP000566985"/>
    </source>
</evidence>
<gene>
    <name evidence="6 9" type="primary">rnd</name>
    <name evidence="8" type="ORF">AABB92_04080</name>
    <name evidence="9" type="ORF">HU668_08710</name>
    <name evidence="10" type="ORF">PANT111_170044</name>
</gene>
<dbReference type="InterPro" id="IPR006292">
    <property type="entry name" value="RNase_D"/>
</dbReference>
<dbReference type="FunFam" id="3.30.420.10:FF:000060">
    <property type="entry name" value="Ribonuclease D"/>
    <property type="match status" value="1"/>
</dbReference>
<dbReference type="Pfam" id="PF21293">
    <property type="entry name" value="RNAseD_HRDC_C"/>
    <property type="match status" value="1"/>
</dbReference>
<evidence type="ECO:0000256" key="2">
    <source>
        <dbReference type="ARBA" id="ARBA00022694"/>
    </source>
</evidence>
<dbReference type="InterPro" id="IPR051086">
    <property type="entry name" value="RNase_D-like"/>
</dbReference>
<dbReference type="EC" id="3.1.13.5" evidence="6"/>
<evidence type="ECO:0000256" key="4">
    <source>
        <dbReference type="ARBA" id="ARBA00022801"/>
    </source>
</evidence>
<dbReference type="NCBIfam" id="TIGR01388">
    <property type="entry name" value="rnd"/>
    <property type="match status" value="1"/>
</dbReference>
<comment type="subcellular location">
    <subcellularLocation>
        <location evidence="6">Cytoplasm</location>
    </subcellularLocation>
</comment>
<keyword evidence="1 6" id="KW-0963">Cytoplasm</keyword>
<dbReference type="Proteomes" id="UP001468095">
    <property type="component" value="Unassembled WGS sequence"/>
</dbReference>
<evidence type="ECO:0000256" key="6">
    <source>
        <dbReference type="HAMAP-Rule" id="MF_01899"/>
    </source>
</evidence>
<dbReference type="InterPro" id="IPR036397">
    <property type="entry name" value="RNaseH_sf"/>
</dbReference>
<reference evidence="10 11" key="1">
    <citation type="submission" date="2019-10" db="EMBL/GenBank/DDBJ databases">
        <authorList>
            <person name="Karimi E."/>
        </authorList>
    </citation>
    <scope>NUCLEOTIDE SEQUENCE [LARGE SCALE GENOMIC DNA]</scope>
    <source>
        <strain evidence="10">Pantoea sp. 111</strain>
    </source>
</reference>
<evidence type="ECO:0000313" key="10">
    <source>
        <dbReference type="EMBL" id="VXB69438.1"/>
    </source>
</evidence>
<dbReference type="InterPro" id="IPR002562">
    <property type="entry name" value="3'-5'_exonuclease_dom"/>
</dbReference>
<feature type="domain" description="HRDC" evidence="7">
    <location>
        <begin position="210"/>
        <end position="289"/>
    </location>
</feature>
<dbReference type="Pfam" id="PF01612">
    <property type="entry name" value="DNA_pol_A_exo1"/>
    <property type="match status" value="1"/>
</dbReference>
<dbReference type="InterPro" id="IPR044876">
    <property type="entry name" value="HRDC_dom_sf"/>
</dbReference>
<dbReference type="GO" id="GO:0042780">
    <property type="term" value="P:tRNA 3'-end processing"/>
    <property type="evidence" value="ECO:0007669"/>
    <property type="project" value="UniProtKB-UniRule"/>
</dbReference>
<keyword evidence="3 6" id="KW-0540">Nuclease</keyword>
<dbReference type="GeneID" id="57345236"/>
<reference evidence="8 13" key="3">
    <citation type="submission" date="2024-04" db="EMBL/GenBank/DDBJ databases">
        <authorList>
            <person name="Suleimanova A.D."/>
            <person name="Pudova D.S."/>
            <person name="Shagimardanova E.I."/>
            <person name="Sharipova M.R."/>
        </authorList>
    </citation>
    <scope>NUCLEOTIDE SEQUENCE [LARGE SCALE GENOMIC DNA]</scope>
    <source>
        <strain evidence="8 13">3.1</strain>
    </source>
</reference>
<dbReference type="RefSeq" id="WP_031374623.1">
    <property type="nucleotide sequence ID" value="NZ_JABWPE010000008.1"/>
</dbReference>
<dbReference type="NCBIfam" id="NF008089">
    <property type="entry name" value="PRK10829.1"/>
    <property type="match status" value="1"/>
</dbReference>
<evidence type="ECO:0000313" key="9">
    <source>
        <dbReference type="EMBL" id="NUY96537.1"/>
    </source>
</evidence>
<dbReference type="Proteomes" id="UP000433737">
    <property type="component" value="Unassembled WGS sequence"/>
</dbReference>
<evidence type="ECO:0000256" key="3">
    <source>
        <dbReference type="ARBA" id="ARBA00022722"/>
    </source>
</evidence>
<evidence type="ECO:0000256" key="1">
    <source>
        <dbReference type="ARBA" id="ARBA00022490"/>
    </source>
</evidence>
<comment type="cofactor">
    <cofactor evidence="6">
        <name>a divalent metal cation</name>
        <dbReference type="ChEBI" id="CHEBI:60240"/>
    </cofactor>
</comment>
<dbReference type="SUPFAM" id="SSF47819">
    <property type="entry name" value="HRDC-like"/>
    <property type="match status" value="2"/>
</dbReference>
<comment type="similarity">
    <text evidence="6">Belongs to the RNase D family.</text>
</comment>
<dbReference type="EMBL" id="JBCGBG010000001">
    <property type="protein sequence ID" value="MEL7694841.1"/>
    <property type="molecule type" value="Genomic_DNA"/>
</dbReference>
<dbReference type="GO" id="GO:0033890">
    <property type="term" value="F:ribonuclease D activity"/>
    <property type="evidence" value="ECO:0007669"/>
    <property type="project" value="UniProtKB-UniRule"/>
</dbReference>
<dbReference type="InterPro" id="IPR012337">
    <property type="entry name" value="RNaseH-like_sf"/>
</dbReference>
<dbReference type="EMBL" id="JABWPM010000007">
    <property type="protein sequence ID" value="NUY96537.1"/>
    <property type="molecule type" value="Genomic_DNA"/>
</dbReference>
<keyword evidence="13" id="KW-1185">Reference proteome</keyword>
<evidence type="ECO:0000259" key="7">
    <source>
        <dbReference type="PROSITE" id="PS50967"/>
    </source>
</evidence>
<dbReference type="GO" id="GO:0000166">
    <property type="term" value="F:nucleotide binding"/>
    <property type="evidence" value="ECO:0007669"/>
    <property type="project" value="InterPro"/>
</dbReference>
<dbReference type="InterPro" id="IPR048579">
    <property type="entry name" value="RNAseD_HRDC_C"/>
</dbReference>
<dbReference type="CDD" id="cd06142">
    <property type="entry name" value="RNaseD_exo"/>
    <property type="match status" value="1"/>
</dbReference>
<dbReference type="InterPro" id="IPR002121">
    <property type="entry name" value="HRDC_dom"/>
</dbReference>
<keyword evidence="4 6" id="KW-0378">Hydrolase</keyword>
<organism evidence="9 12">
    <name type="scientific">Pantoea brenneri</name>
    <dbReference type="NCBI Taxonomy" id="472694"/>
    <lineage>
        <taxon>Bacteria</taxon>
        <taxon>Pseudomonadati</taxon>
        <taxon>Pseudomonadota</taxon>
        <taxon>Gammaproteobacteria</taxon>
        <taxon>Enterobacterales</taxon>
        <taxon>Erwiniaceae</taxon>
        <taxon>Pantoea</taxon>
    </lineage>
</organism>
<comment type="caution">
    <text evidence="9">The sequence shown here is derived from an EMBL/GenBank/DDBJ whole genome shotgun (WGS) entry which is preliminary data.</text>
</comment>
<dbReference type="Pfam" id="PF00570">
    <property type="entry name" value="HRDC"/>
    <property type="match status" value="1"/>
</dbReference>
<dbReference type="InterPro" id="IPR010997">
    <property type="entry name" value="HRDC-like_sf"/>
</dbReference>
<evidence type="ECO:0000256" key="5">
    <source>
        <dbReference type="ARBA" id="ARBA00022839"/>
    </source>
</evidence>
<protein>
    <recommendedName>
        <fullName evidence="6">Ribonuclease D</fullName>
        <shortName evidence="6">RNase D</shortName>
        <ecNumber evidence="6">3.1.13.5</ecNumber>
    </recommendedName>
</protein>
<dbReference type="Gene3D" id="1.10.150.80">
    <property type="entry name" value="HRDC domain"/>
    <property type="match status" value="2"/>
</dbReference>
<dbReference type="AlphaFoldDB" id="A0A653SQW9"/>
<dbReference type="EMBL" id="CABWMH010000009">
    <property type="protein sequence ID" value="VXB69438.1"/>
    <property type="molecule type" value="Genomic_DNA"/>
</dbReference>
<dbReference type="PROSITE" id="PS50967">
    <property type="entry name" value="HRDC"/>
    <property type="match status" value="1"/>
</dbReference>
<dbReference type="PANTHER" id="PTHR47649:SF1">
    <property type="entry name" value="RIBONUCLEASE D"/>
    <property type="match status" value="1"/>
</dbReference>
<dbReference type="SUPFAM" id="SSF53098">
    <property type="entry name" value="Ribonuclease H-like"/>
    <property type="match status" value="1"/>
</dbReference>
<name>A0A653SQW9_9GAMM</name>
<dbReference type="HAMAP" id="MF_01899">
    <property type="entry name" value="RNase_D"/>
    <property type="match status" value="1"/>
</dbReference>
<proteinExistence type="inferred from homology"/>
<dbReference type="Proteomes" id="UP000566985">
    <property type="component" value="Unassembled WGS sequence"/>
</dbReference>
<dbReference type="Gene3D" id="3.30.420.10">
    <property type="entry name" value="Ribonuclease H-like superfamily/Ribonuclease H"/>
    <property type="match status" value="1"/>
</dbReference>
<comment type="catalytic activity">
    <reaction evidence="6">
        <text>Exonucleolytic cleavage that removes extra residues from the 3'-terminus of tRNA to produce 5'-mononucleotides.</text>
        <dbReference type="EC" id="3.1.13.5"/>
    </reaction>
</comment>
<evidence type="ECO:0000313" key="11">
    <source>
        <dbReference type="Proteomes" id="UP000433737"/>
    </source>
</evidence>
<evidence type="ECO:0000313" key="8">
    <source>
        <dbReference type="EMBL" id="MEL7694841.1"/>
    </source>
</evidence>
<dbReference type="SMART" id="SM00341">
    <property type="entry name" value="HRDC"/>
    <property type="match status" value="1"/>
</dbReference>
<dbReference type="SMART" id="SM00474">
    <property type="entry name" value="35EXOc"/>
    <property type="match status" value="1"/>
</dbReference>
<sequence>MNYSLIDQDEQLAEVCQKARQHTAVALDTEFVRTRTYYPQLGLIQLFDDHQLVLIDPLAIRDWSPFIALLTDTAVTKFLHAGGEDLEVFLHRFGVLPQPMIDTQILAAFSGQPLSWGFASMVAHFTQVELDKSESRTDWLARPLTERQCQYAAADVHYLLPIAHQLMVQTEAAGNMAAALSECDNLCQRRLDSLAPEEAWRDITNAWQLRPRQLAALQRLAAWRLKLAREKDMAVNFVVREEHLWKVARFMPGSLGELDHLGLSGHEIRFHGKTLVALVAEAQALDESELPAALGNLIDHPHYKQVFKAMKALVQQVSEQSGFSQELLASRRQINQVLSQHWGLKPQGRQPELLTGWRGELLKPGIEKILAEV</sequence>
<accession>A0A653SQW9</accession>
<dbReference type="PANTHER" id="PTHR47649">
    <property type="entry name" value="RIBONUCLEASE D"/>
    <property type="match status" value="1"/>
</dbReference>
<reference evidence="9 12" key="2">
    <citation type="submission" date="2020-05" db="EMBL/GenBank/DDBJ databases">
        <title>Whole Genome Sequences of Enterobacteriales Associated with the International Space Station.</title>
        <authorList>
            <person name="Bharadwaj A."/>
            <person name="Daudu R."/>
            <person name="Singh N."/>
            <person name="Wood J."/>
            <person name="Debieu M."/>
            <person name="Mason C."/>
            <person name="Wang C."/>
            <person name="Venkateswaran K."/>
        </authorList>
    </citation>
    <scope>NUCLEOTIDE SEQUENCE [LARGE SCALE GENOMIC DNA]</scope>
    <source>
        <strain evidence="9 12">IF5SW-B1</strain>
    </source>
</reference>
<keyword evidence="5 6" id="KW-0269">Exonuclease</keyword>
<comment type="function">
    <text evidence="6">Exonuclease involved in the 3' processing of various precursor tRNAs. Initiates hydrolysis at the 3'-terminus of an RNA molecule and releases 5'-mononucleotides.</text>
</comment>
<dbReference type="GO" id="GO:0003676">
    <property type="term" value="F:nucleic acid binding"/>
    <property type="evidence" value="ECO:0007669"/>
    <property type="project" value="InterPro"/>
</dbReference>
<dbReference type="GO" id="GO:0008408">
    <property type="term" value="F:3'-5' exonuclease activity"/>
    <property type="evidence" value="ECO:0007669"/>
    <property type="project" value="InterPro"/>
</dbReference>
<evidence type="ECO:0000313" key="13">
    <source>
        <dbReference type="Proteomes" id="UP001468095"/>
    </source>
</evidence>